<dbReference type="AlphaFoldDB" id="A0A5C5WDZ8"/>
<evidence type="ECO:0000313" key="2">
    <source>
        <dbReference type="Proteomes" id="UP000316598"/>
    </source>
</evidence>
<evidence type="ECO:0000313" key="1">
    <source>
        <dbReference type="EMBL" id="TWT47942.1"/>
    </source>
</evidence>
<comment type="caution">
    <text evidence="1">The sequence shown here is derived from an EMBL/GenBank/DDBJ whole genome shotgun (WGS) entry which is preliminary data.</text>
</comment>
<protein>
    <submittedName>
        <fullName evidence="1">Uncharacterized protein</fullName>
    </submittedName>
</protein>
<organism evidence="1 2">
    <name type="scientific">Rubripirellula amarantea</name>
    <dbReference type="NCBI Taxonomy" id="2527999"/>
    <lineage>
        <taxon>Bacteria</taxon>
        <taxon>Pseudomonadati</taxon>
        <taxon>Planctomycetota</taxon>
        <taxon>Planctomycetia</taxon>
        <taxon>Pirellulales</taxon>
        <taxon>Pirellulaceae</taxon>
        <taxon>Rubripirellula</taxon>
    </lineage>
</organism>
<reference evidence="1 2" key="1">
    <citation type="submission" date="2019-02" db="EMBL/GenBank/DDBJ databases">
        <title>Deep-cultivation of Planctomycetes and their phenomic and genomic characterization uncovers novel biology.</title>
        <authorList>
            <person name="Wiegand S."/>
            <person name="Jogler M."/>
            <person name="Boedeker C."/>
            <person name="Pinto D."/>
            <person name="Vollmers J."/>
            <person name="Rivas-Marin E."/>
            <person name="Kohn T."/>
            <person name="Peeters S.H."/>
            <person name="Heuer A."/>
            <person name="Rast P."/>
            <person name="Oberbeckmann S."/>
            <person name="Bunk B."/>
            <person name="Jeske O."/>
            <person name="Meyerdierks A."/>
            <person name="Storesund J.E."/>
            <person name="Kallscheuer N."/>
            <person name="Luecker S."/>
            <person name="Lage O.M."/>
            <person name="Pohl T."/>
            <person name="Merkel B.J."/>
            <person name="Hornburger P."/>
            <person name="Mueller R.-W."/>
            <person name="Bruemmer F."/>
            <person name="Labrenz M."/>
            <person name="Spormann A.M."/>
            <person name="Op Den Camp H."/>
            <person name="Overmann J."/>
            <person name="Amann R."/>
            <person name="Jetten M.S.M."/>
            <person name="Mascher T."/>
            <person name="Medema M.H."/>
            <person name="Devos D.P."/>
            <person name="Kaster A.-K."/>
            <person name="Ovreas L."/>
            <person name="Rohde M."/>
            <person name="Galperin M.Y."/>
            <person name="Jogler C."/>
        </authorList>
    </citation>
    <scope>NUCLEOTIDE SEQUENCE [LARGE SCALE GENOMIC DNA]</scope>
    <source>
        <strain evidence="1 2">Pla22</strain>
    </source>
</reference>
<accession>A0A5C5WDZ8</accession>
<name>A0A5C5WDZ8_9BACT</name>
<gene>
    <name evidence="1" type="ORF">Pla22_52180</name>
</gene>
<dbReference type="Proteomes" id="UP000316598">
    <property type="component" value="Unassembled WGS sequence"/>
</dbReference>
<dbReference type="EMBL" id="SJPI01000005">
    <property type="protein sequence ID" value="TWT47942.1"/>
    <property type="molecule type" value="Genomic_DNA"/>
</dbReference>
<proteinExistence type="predicted"/>
<sequence length="76" mass="8031">MDSFEILLLGPATCFIAASPETLAQRCSVGRVSRFPTLGSSHGQRGVLLGMFLVSLRCLSQLPLRQLAAVGTVVKG</sequence>
<keyword evidence="2" id="KW-1185">Reference proteome</keyword>